<name>A0A1F6M992_9BACT</name>
<dbReference type="EMBL" id="MFQD01000005">
    <property type="protein sequence ID" value="OGH68194.1"/>
    <property type="molecule type" value="Genomic_DNA"/>
</dbReference>
<proteinExistence type="inferred from homology"/>
<keyword evidence="2 6" id="KW-0227">DNA damage</keyword>
<evidence type="ECO:0000256" key="4">
    <source>
        <dbReference type="ARBA" id="ARBA00023172"/>
    </source>
</evidence>
<dbReference type="GO" id="GO:0009378">
    <property type="term" value="F:four-way junction helicase activity"/>
    <property type="evidence" value="ECO:0007669"/>
    <property type="project" value="InterPro"/>
</dbReference>
<evidence type="ECO:0000259" key="7">
    <source>
        <dbReference type="SMART" id="SM00278"/>
    </source>
</evidence>
<comment type="caution">
    <text evidence="8">The sequence shown here is derived from an EMBL/GenBank/DDBJ whole genome shotgun (WGS) entry which is preliminary data.</text>
</comment>
<dbReference type="SMART" id="SM00278">
    <property type="entry name" value="HhH1"/>
    <property type="match status" value="2"/>
</dbReference>
<dbReference type="Pfam" id="PF14520">
    <property type="entry name" value="HHH_5"/>
    <property type="match status" value="1"/>
</dbReference>
<keyword evidence="8" id="KW-0067">ATP-binding</keyword>
<comment type="subcellular location">
    <subcellularLocation>
        <location evidence="6">Cytoplasm</location>
    </subcellularLocation>
</comment>
<dbReference type="InterPro" id="IPR003583">
    <property type="entry name" value="Hlx-hairpin-Hlx_DNA-bd_motif"/>
</dbReference>
<dbReference type="HAMAP" id="MF_00031">
    <property type="entry name" value="DNA_HJ_migration_RuvA"/>
    <property type="match status" value="1"/>
</dbReference>
<reference evidence="8 9" key="1">
    <citation type="journal article" date="2016" name="Nat. Commun.">
        <title>Thousands of microbial genomes shed light on interconnected biogeochemical processes in an aquifer system.</title>
        <authorList>
            <person name="Anantharaman K."/>
            <person name="Brown C.T."/>
            <person name="Hug L.A."/>
            <person name="Sharon I."/>
            <person name="Castelle C.J."/>
            <person name="Probst A.J."/>
            <person name="Thomas B.C."/>
            <person name="Singh A."/>
            <person name="Wilkins M.J."/>
            <person name="Karaoz U."/>
            <person name="Brodie E.L."/>
            <person name="Williams K.H."/>
            <person name="Hubbard S.S."/>
            <person name="Banfield J.F."/>
        </authorList>
    </citation>
    <scope>NUCLEOTIDE SEQUENCE [LARGE SCALE GENOMIC DNA]</scope>
</reference>
<comment type="subunit">
    <text evidence="6">Homotetramer. Forms an RuvA(8)-RuvB(12)-Holliday junction (HJ) complex. HJ DNA is sandwiched between 2 RuvA tetramers; dsDNA enters through RuvA and exits via RuvB. An RuvB hexamer assembles on each DNA strand where it exits the tetramer. Each RuvB hexamer is contacted by two RuvA subunits (via domain III) on 2 adjacent RuvB subunits; this complex drives branch migration. In the full resolvosome a probable DNA-RuvA(4)-RuvB(12)-RuvC(2) complex forms which resolves the HJ.</text>
</comment>
<dbReference type="GO" id="GO:0005737">
    <property type="term" value="C:cytoplasm"/>
    <property type="evidence" value="ECO:0007669"/>
    <property type="project" value="UniProtKB-SubCell"/>
</dbReference>
<feature type="region of interest" description="Domain III" evidence="6">
    <location>
        <begin position="140"/>
        <end position="184"/>
    </location>
</feature>
<keyword evidence="3 6" id="KW-0238">DNA-binding</keyword>
<dbReference type="InterPro" id="IPR000085">
    <property type="entry name" value="RuvA"/>
</dbReference>
<comment type="domain">
    <text evidence="6">Has three domains with a flexible linker between the domains II and III and assumes an 'L' shape. Domain III is highly mobile and contacts RuvB.</text>
</comment>
<dbReference type="AlphaFoldDB" id="A0A1F6M992"/>
<dbReference type="InterPro" id="IPR011114">
    <property type="entry name" value="RuvA_C"/>
</dbReference>
<dbReference type="InterPro" id="IPR013849">
    <property type="entry name" value="DNA_helicase_Holl-junc_RuvA_I"/>
</dbReference>
<keyword evidence="5 6" id="KW-0234">DNA repair</keyword>
<dbReference type="SUPFAM" id="SSF47781">
    <property type="entry name" value="RuvA domain 2-like"/>
    <property type="match status" value="1"/>
</dbReference>
<evidence type="ECO:0000313" key="9">
    <source>
        <dbReference type="Proteomes" id="UP000176532"/>
    </source>
</evidence>
<keyword evidence="1 6" id="KW-0963">Cytoplasm</keyword>
<dbReference type="GO" id="GO:0000400">
    <property type="term" value="F:four-way junction DNA binding"/>
    <property type="evidence" value="ECO:0007669"/>
    <property type="project" value="UniProtKB-UniRule"/>
</dbReference>
<dbReference type="Gene3D" id="2.40.50.140">
    <property type="entry name" value="Nucleic acid-binding proteins"/>
    <property type="match status" value="1"/>
</dbReference>
<evidence type="ECO:0000256" key="2">
    <source>
        <dbReference type="ARBA" id="ARBA00022763"/>
    </source>
</evidence>
<dbReference type="GO" id="GO:0048476">
    <property type="term" value="C:Holliday junction resolvase complex"/>
    <property type="evidence" value="ECO:0007669"/>
    <property type="project" value="UniProtKB-UniRule"/>
</dbReference>
<evidence type="ECO:0000256" key="3">
    <source>
        <dbReference type="ARBA" id="ARBA00023125"/>
    </source>
</evidence>
<dbReference type="GO" id="GO:0006281">
    <property type="term" value="P:DNA repair"/>
    <property type="evidence" value="ECO:0007669"/>
    <property type="project" value="UniProtKB-UniRule"/>
</dbReference>
<feature type="domain" description="Helix-hairpin-helix DNA-binding motif class 1" evidence="7">
    <location>
        <begin position="107"/>
        <end position="126"/>
    </location>
</feature>
<dbReference type="Gene3D" id="1.10.150.20">
    <property type="entry name" value="5' to 3' exonuclease, C-terminal subdomain"/>
    <property type="match status" value="1"/>
</dbReference>
<dbReference type="CDD" id="cd14332">
    <property type="entry name" value="UBA_RuvA_C"/>
    <property type="match status" value="1"/>
</dbReference>
<dbReference type="Proteomes" id="UP000176532">
    <property type="component" value="Unassembled WGS sequence"/>
</dbReference>
<feature type="domain" description="Helix-hairpin-helix DNA-binding motif class 1" evidence="7">
    <location>
        <begin position="72"/>
        <end position="91"/>
    </location>
</feature>
<protein>
    <recommendedName>
        <fullName evidence="6">Holliday junction branch migration complex subunit RuvA</fullName>
    </recommendedName>
</protein>
<dbReference type="InterPro" id="IPR012340">
    <property type="entry name" value="NA-bd_OB-fold"/>
</dbReference>
<dbReference type="Pfam" id="PF07499">
    <property type="entry name" value="RuvA_C"/>
    <property type="match status" value="1"/>
</dbReference>
<dbReference type="NCBIfam" id="TIGR00084">
    <property type="entry name" value="ruvA"/>
    <property type="match status" value="1"/>
</dbReference>
<dbReference type="GO" id="GO:0005524">
    <property type="term" value="F:ATP binding"/>
    <property type="evidence" value="ECO:0007669"/>
    <property type="project" value="InterPro"/>
</dbReference>
<comment type="similarity">
    <text evidence="6">Belongs to the RuvA family.</text>
</comment>
<dbReference type="SUPFAM" id="SSF46929">
    <property type="entry name" value="DNA helicase RuvA subunit, C-terminal domain"/>
    <property type="match status" value="1"/>
</dbReference>
<dbReference type="SUPFAM" id="SSF50249">
    <property type="entry name" value="Nucleic acid-binding proteins"/>
    <property type="match status" value="1"/>
</dbReference>
<accession>A0A1F6M992</accession>
<evidence type="ECO:0000256" key="6">
    <source>
        <dbReference type="HAMAP-Rule" id="MF_00031"/>
    </source>
</evidence>
<organism evidence="8 9">
    <name type="scientific">Candidatus Magasanikbacteria bacterium RIFCSPHIGHO2_02_FULL_50_9b</name>
    <dbReference type="NCBI Taxonomy" id="1798682"/>
    <lineage>
        <taxon>Bacteria</taxon>
        <taxon>Candidatus Magasanikiibacteriota</taxon>
    </lineage>
</organism>
<evidence type="ECO:0000256" key="5">
    <source>
        <dbReference type="ARBA" id="ARBA00023204"/>
    </source>
</evidence>
<gene>
    <name evidence="6" type="primary">ruvA</name>
    <name evidence="8" type="ORF">A3C15_01075</name>
</gene>
<dbReference type="Pfam" id="PF01330">
    <property type="entry name" value="RuvA_N"/>
    <property type="match status" value="1"/>
</dbReference>
<keyword evidence="4 6" id="KW-0233">DNA recombination</keyword>
<dbReference type="GO" id="GO:0009379">
    <property type="term" value="C:Holliday junction helicase complex"/>
    <property type="evidence" value="ECO:0007669"/>
    <property type="project" value="InterPro"/>
</dbReference>
<keyword evidence="8" id="KW-0347">Helicase</keyword>
<keyword evidence="8" id="KW-0547">Nucleotide-binding</keyword>
<evidence type="ECO:0000256" key="1">
    <source>
        <dbReference type="ARBA" id="ARBA00022490"/>
    </source>
</evidence>
<sequence length="184" mass="19478">MIGYLSGVIKRVTPRGVLVDVQGVGYRVAMNAGDLSRAMGGATAELFCHTIVREDAIQLVGFFNEHARDFFEVLIGVSGVGPKSGLLILSVGTVDEVRTAIEQGDVGFLTSVPGIGKKIAERIILELRGKLPDFDAPAAETPHAVAAEALANLGYRKDEALAAVRNLTGTTESLIRQGLQKLHG</sequence>
<keyword evidence="8" id="KW-0378">Hydrolase</keyword>
<comment type="function">
    <text evidence="6">The RuvA-RuvB-RuvC complex processes Holliday junction (HJ) DNA during genetic recombination and DNA repair, while the RuvA-RuvB complex plays an important role in the rescue of blocked DNA replication forks via replication fork reversal (RFR). RuvA specifically binds to HJ cruciform DNA, conferring on it an open structure. The RuvB hexamer acts as an ATP-dependent pump, pulling dsDNA into and through the RuvAB complex. HJ branch migration allows RuvC to scan DNA until it finds its consensus sequence, where it cleaves and resolves the cruciform DNA.</text>
</comment>
<dbReference type="GO" id="GO:0006310">
    <property type="term" value="P:DNA recombination"/>
    <property type="evidence" value="ECO:0007669"/>
    <property type="project" value="UniProtKB-UniRule"/>
</dbReference>
<comment type="caution">
    <text evidence="6">Lacks conserved residue(s) required for the propagation of feature annotation.</text>
</comment>
<dbReference type="InterPro" id="IPR036267">
    <property type="entry name" value="RuvA_C_sf"/>
</dbReference>
<dbReference type="STRING" id="1798682.A3C15_01075"/>
<evidence type="ECO:0000313" key="8">
    <source>
        <dbReference type="EMBL" id="OGH68194.1"/>
    </source>
</evidence>
<dbReference type="InterPro" id="IPR010994">
    <property type="entry name" value="RuvA_2-like"/>
</dbReference>